<dbReference type="RefSeq" id="WP_190959191.1">
    <property type="nucleotide sequence ID" value="NZ_JACJTU010000055.1"/>
</dbReference>
<comment type="caution">
    <text evidence="1">The sequence shown here is derived from an EMBL/GenBank/DDBJ whole genome shotgun (WGS) entry which is preliminary data.</text>
</comment>
<gene>
    <name evidence="1" type="ORF">H6H03_33145</name>
</gene>
<dbReference type="EMBL" id="JACJTU010000055">
    <property type="protein sequence ID" value="MBD2738668.1"/>
    <property type="molecule type" value="Genomic_DNA"/>
</dbReference>
<sequence>MNQKRIVLPQDLIPLADHICKETGVSTHSQLFVLLLKNYGERFVKAIKEA</sequence>
<accession>A0ABR8KKN1</accession>
<keyword evidence="2" id="KW-1185">Reference proteome</keyword>
<proteinExistence type="predicted"/>
<name>A0ABR8KKN1_9NOSO</name>
<dbReference type="Proteomes" id="UP000637383">
    <property type="component" value="Unassembled WGS sequence"/>
</dbReference>
<organism evidence="1 2">
    <name type="scientific">Nostoc paludosum FACHB-159</name>
    <dbReference type="NCBI Taxonomy" id="2692908"/>
    <lineage>
        <taxon>Bacteria</taxon>
        <taxon>Bacillati</taxon>
        <taxon>Cyanobacteriota</taxon>
        <taxon>Cyanophyceae</taxon>
        <taxon>Nostocales</taxon>
        <taxon>Nostocaceae</taxon>
        <taxon>Nostoc</taxon>
    </lineage>
</organism>
<protein>
    <recommendedName>
        <fullName evidence="3">CopG-like ribbon-helix-helix domain-containing protein</fullName>
    </recommendedName>
</protein>
<evidence type="ECO:0000313" key="1">
    <source>
        <dbReference type="EMBL" id="MBD2738668.1"/>
    </source>
</evidence>
<evidence type="ECO:0000313" key="2">
    <source>
        <dbReference type="Proteomes" id="UP000637383"/>
    </source>
</evidence>
<evidence type="ECO:0008006" key="3">
    <source>
        <dbReference type="Google" id="ProtNLM"/>
    </source>
</evidence>
<reference evidence="1 2" key="1">
    <citation type="journal article" date="2020" name="ISME J.">
        <title>Comparative genomics reveals insights into cyanobacterial evolution and habitat adaptation.</title>
        <authorList>
            <person name="Chen M.Y."/>
            <person name="Teng W.K."/>
            <person name="Zhao L."/>
            <person name="Hu C.X."/>
            <person name="Zhou Y.K."/>
            <person name="Han B.P."/>
            <person name="Song L.R."/>
            <person name="Shu W.S."/>
        </authorList>
    </citation>
    <scope>NUCLEOTIDE SEQUENCE [LARGE SCALE GENOMIC DNA]</scope>
    <source>
        <strain evidence="1 2">FACHB-159</strain>
    </source>
</reference>